<accession>A0ABV9NLF4</accession>
<dbReference type="InterPro" id="IPR029058">
    <property type="entry name" value="AB_hydrolase_fold"/>
</dbReference>
<dbReference type="Proteomes" id="UP001595892">
    <property type="component" value="Unassembled WGS sequence"/>
</dbReference>
<evidence type="ECO:0008006" key="3">
    <source>
        <dbReference type="Google" id="ProtNLM"/>
    </source>
</evidence>
<dbReference type="EMBL" id="JBHSGG010000014">
    <property type="protein sequence ID" value="MFC4727618.1"/>
    <property type="molecule type" value="Genomic_DNA"/>
</dbReference>
<protein>
    <recommendedName>
        <fullName evidence="3">DUF2974 domain-containing protein</fullName>
    </recommendedName>
</protein>
<dbReference type="Pfam" id="PF26363">
    <property type="entry name" value="Phospholipase-like"/>
    <property type="match status" value="1"/>
</dbReference>
<sequence length="314" mass="32900">MNVQPSLVSALANRLPPLADAGAARQAAQPLPASGGRHVPEPDYNPQLQGLLQRAFGAVPAANVPASFDAQVRGQEPRPIDMDLARICADVHDTASTGIDGWTRLGEAELLAAGIDPASLDDPSTGFRAALYQDDGGNTVLVFGGSNDVRDWITNFRQGLGVDDVQYNQAVALAVDAKAAFGDDLVITGTSLGGGLASTAAMATGSAAVTFNASGVNGNTLERLGLDPAQARAEAADGQIRRYSVEGELLTKLQEENIATRGLMPDAIGHRITVDDPAPLSFWEKLIPGRALAHEIDLHMIHSVIASFEQSPPW</sequence>
<organism evidence="1 2">
    <name type="scientific">Coralloluteibacterium thermophilum</name>
    <dbReference type="NCBI Taxonomy" id="2707049"/>
    <lineage>
        <taxon>Bacteria</taxon>
        <taxon>Pseudomonadati</taxon>
        <taxon>Pseudomonadota</taxon>
        <taxon>Gammaproteobacteria</taxon>
        <taxon>Lysobacterales</taxon>
        <taxon>Lysobacteraceae</taxon>
        <taxon>Coralloluteibacterium</taxon>
    </lineage>
</organism>
<proteinExistence type="predicted"/>
<keyword evidence="2" id="KW-1185">Reference proteome</keyword>
<evidence type="ECO:0000313" key="1">
    <source>
        <dbReference type="EMBL" id="MFC4727618.1"/>
    </source>
</evidence>
<name>A0ABV9NLF4_9GAMM</name>
<evidence type="ECO:0000313" key="2">
    <source>
        <dbReference type="Proteomes" id="UP001595892"/>
    </source>
</evidence>
<dbReference type="SUPFAM" id="SSF53474">
    <property type="entry name" value="alpha/beta-Hydrolases"/>
    <property type="match status" value="1"/>
</dbReference>
<comment type="caution">
    <text evidence="1">The sequence shown here is derived from an EMBL/GenBank/DDBJ whole genome shotgun (WGS) entry which is preliminary data.</text>
</comment>
<gene>
    <name evidence="1" type="ORF">ACFO3Q_05485</name>
</gene>
<reference evidence="2" key="1">
    <citation type="journal article" date="2019" name="Int. J. Syst. Evol. Microbiol.">
        <title>The Global Catalogue of Microorganisms (GCM) 10K type strain sequencing project: providing services to taxonomists for standard genome sequencing and annotation.</title>
        <authorList>
            <consortium name="The Broad Institute Genomics Platform"/>
            <consortium name="The Broad Institute Genome Sequencing Center for Infectious Disease"/>
            <person name="Wu L."/>
            <person name="Ma J."/>
        </authorList>
    </citation>
    <scope>NUCLEOTIDE SEQUENCE [LARGE SCALE GENOMIC DNA]</scope>
    <source>
        <strain evidence="2">CGMCC 1.13574</strain>
    </source>
</reference>
<dbReference type="RefSeq" id="WP_377003625.1">
    <property type="nucleotide sequence ID" value="NZ_JBHSGG010000014.1"/>
</dbReference>